<sequence length="145" mass="16400">MNSPIVQLLASEKLNDNNYAAWKSNLNMILVDDLRFVLTKECPQTPASNANRTNREAYDRWIKANEKACVCILASMSDVLKKKHESLAMAKEITNSLRENSSWKRLSGEITLKVETGEMVSAEAVGELKLYFGFSGRVWVSNQVW</sequence>
<evidence type="ECO:0000313" key="1">
    <source>
        <dbReference type="Proteomes" id="UP001652600"/>
    </source>
</evidence>
<evidence type="ECO:0000313" key="2">
    <source>
        <dbReference type="RefSeq" id="XP_050944031.1"/>
    </source>
</evidence>
<accession>A0ABM3L1W8</accession>
<dbReference type="GeneID" id="127150371"/>
<organism evidence="1 2">
    <name type="scientific">Cucumis melo</name>
    <name type="common">Muskmelon</name>
    <dbReference type="NCBI Taxonomy" id="3656"/>
    <lineage>
        <taxon>Eukaryota</taxon>
        <taxon>Viridiplantae</taxon>
        <taxon>Streptophyta</taxon>
        <taxon>Embryophyta</taxon>
        <taxon>Tracheophyta</taxon>
        <taxon>Spermatophyta</taxon>
        <taxon>Magnoliopsida</taxon>
        <taxon>eudicotyledons</taxon>
        <taxon>Gunneridae</taxon>
        <taxon>Pentapetalae</taxon>
        <taxon>rosids</taxon>
        <taxon>fabids</taxon>
        <taxon>Cucurbitales</taxon>
        <taxon>Cucurbitaceae</taxon>
        <taxon>Benincaseae</taxon>
        <taxon>Cucumis</taxon>
    </lineage>
</organism>
<dbReference type="RefSeq" id="XP_050944031.1">
    <property type="nucleotide sequence ID" value="XM_051088074.1"/>
</dbReference>
<reference evidence="2" key="1">
    <citation type="submission" date="2025-08" db="UniProtKB">
        <authorList>
            <consortium name="RefSeq"/>
        </authorList>
    </citation>
    <scope>IDENTIFICATION</scope>
    <source>
        <tissue evidence="2">Stem</tissue>
    </source>
</reference>
<dbReference type="Proteomes" id="UP001652600">
    <property type="component" value="Chromosome 7"/>
</dbReference>
<name>A0ABM3L1W8_CUCME</name>
<protein>
    <submittedName>
        <fullName evidence="2">Uncharacterized protein LOC127150371</fullName>
    </submittedName>
</protein>
<gene>
    <name evidence="2" type="primary">LOC127150371</name>
</gene>
<keyword evidence="1" id="KW-1185">Reference proteome</keyword>
<proteinExistence type="predicted"/>